<feature type="domain" description="Copper-binding protein MbnP-like" evidence="1">
    <location>
        <begin position="33"/>
        <end position="225"/>
    </location>
</feature>
<gene>
    <name evidence="2" type="ORF">GS398_08215</name>
</gene>
<evidence type="ECO:0000313" key="3">
    <source>
        <dbReference type="Proteomes" id="UP000451233"/>
    </source>
</evidence>
<accession>A0A7K1XWB1</accession>
<protein>
    <recommendedName>
        <fullName evidence="1">Copper-binding protein MbnP-like domain-containing protein</fullName>
    </recommendedName>
</protein>
<dbReference type="Pfam" id="PF20243">
    <property type="entry name" value="MbnP"/>
    <property type="match status" value="1"/>
</dbReference>
<dbReference type="PROSITE" id="PS51257">
    <property type="entry name" value="PROKAR_LIPOPROTEIN"/>
    <property type="match status" value="1"/>
</dbReference>
<dbReference type="InterPro" id="IPR046863">
    <property type="entry name" value="MbnP-like_dom"/>
</dbReference>
<name>A0A7K1XWB1_9SPHI</name>
<reference evidence="2 3" key="1">
    <citation type="submission" date="2019-11" db="EMBL/GenBank/DDBJ databases">
        <title>Pedobacter sp. HMF7056 Genome sequencing and assembly.</title>
        <authorList>
            <person name="Kang H."/>
            <person name="Kim H."/>
            <person name="Joh K."/>
        </authorList>
    </citation>
    <scope>NUCLEOTIDE SEQUENCE [LARGE SCALE GENOMIC DNA]</scope>
    <source>
        <strain evidence="2 3">HMF7056</strain>
    </source>
</reference>
<dbReference type="AlphaFoldDB" id="A0A7K1XWB1"/>
<organism evidence="2 3">
    <name type="scientific">Hufsiella ginkgonis</name>
    <dbReference type="NCBI Taxonomy" id="2695274"/>
    <lineage>
        <taxon>Bacteria</taxon>
        <taxon>Pseudomonadati</taxon>
        <taxon>Bacteroidota</taxon>
        <taxon>Sphingobacteriia</taxon>
        <taxon>Sphingobacteriales</taxon>
        <taxon>Sphingobacteriaceae</taxon>
        <taxon>Hufsiella</taxon>
    </lineage>
</organism>
<keyword evidence="3" id="KW-1185">Reference proteome</keyword>
<evidence type="ECO:0000259" key="1">
    <source>
        <dbReference type="Pfam" id="PF20243"/>
    </source>
</evidence>
<evidence type="ECO:0000313" key="2">
    <source>
        <dbReference type="EMBL" id="MXV15283.1"/>
    </source>
</evidence>
<dbReference type="EMBL" id="WVHS01000002">
    <property type="protein sequence ID" value="MXV15283.1"/>
    <property type="molecule type" value="Genomic_DNA"/>
</dbReference>
<comment type="caution">
    <text evidence="2">The sequence shown here is derived from an EMBL/GenBank/DDBJ whole genome shotgun (WGS) entry which is preliminary data.</text>
</comment>
<dbReference type="Proteomes" id="UP000451233">
    <property type="component" value="Unassembled WGS sequence"/>
</dbReference>
<proteinExistence type="predicted"/>
<sequence>MKTFIFRAAFGVSLACILFSCKKTGTTPVITGTGKVNLEFQHVVGSQALQLNTQTYTNANGDDYKVTTFKYYVSNFSFLKADGSKVSIPESYLLVNAADNASALQTIENIPAGDYTGVELTLGVDEARNFAGAQTGSLDPAKGMFWSWNTGYIFLMFEGTSSKSSQSANQLFFHVGGAKDPANAVRRTVLTFPTVLRIRSNSDPDVHIYTDVSALFKGKTTISFAAVSGFHGGANGLLVADNYVNGLLRVDHIHN</sequence>
<dbReference type="RefSeq" id="WP_160906287.1">
    <property type="nucleotide sequence ID" value="NZ_WVHS01000002.1"/>
</dbReference>